<dbReference type="Pfam" id="PF13765">
    <property type="entry name" value="PRY"/>
    <property type="match status" value="1"/>
</dbReference>
<reference evidence="5 6" key="1">
    <citation type="submission" date="2020-02" db="EMBL/GenBank/DDBJ databases">
        <title>A chromosome-scale genome assembly of the black bullhead catfish (Ameiurus melas).</title>
        <authorList>
            <person name="Wen M."/>
            <person name="Zham M."/>
            <person name="Cabau C."/>
            <person name="Klopp C."/>
            <person name="Donnadieu C."/>
            <person name="Roques C."/>
            <person name="Bouchez O."/>
            <person name="Lampietro C."/>
            <person name="Jouanno E."/>
            <person name="Herpin A."/>
            <person name="Louis A."/>
            <person name="Berthelot C."/>
            <person name="Parey E."/>
            <person name="Roest-Crollius H."/>
            <person name="Braasch I."/>
            <person name="Postlethwait J."/>
            <person name="Robinson-Rechavi M."/>
            <person name="Echchiki A."/>
            <person name="Begum T."/>
            <person name="Montfort J."/>
            <person name="Schartl M."/>
            <person name="Bobe J."/>
            <person name="Guiguen Y."/>
        </authorList>
    </citation>
    <scope>NUCLEOTIDE SEQUENCE [LARGE SCALE GENOMIC DNA]</scope>
    <source>
        <strain evidence="5">M_S1</strain>
        <tissue evidence="5">Blood</tissue>
    </source>
</reference>
<dbReference type="AlphaFoldDB" id="A0A7J5ZN93"/>
<dbReference type="InterPro" id="IPR051051">
    <property type="entry name" value="E3_ubiq-ligase_TRIM/RNF"/>
</dbReference>
<dbReference type="InterPro" id="IPR003877">
    <property type="entry name" value="SPRY_dom"/>
</dbReference>
<keyword evidence="1" id="KW-0479">Metal-binding</keyword>
<keyword evidence="6" id="KW-1185">Reference proteome</keyword>
<keyword evidence="3" id="KW-0862">Zinc</keyword>
<dbReference type="InterPro" id="IPR006574">
    <property type="entry name" value="PRY"/>
</dbReference>
<keyword evidence="2" id="KW-0863">Zinc-finger</keyword>
<dbReference type="Pfam" id="PF00622">
    <property type="entry name" value="SPRY"/>
    <property type="match status" value="1"/>
</dbReference>
<dbReference type="InterPro" id="IPR001870">
    <property type="entry name" value="B30.2/SPRY"/>
</dbReference>
<dbReference type="InterPro" id="IPR013320">
    <property type="entry name" value="ConA-like_dom_sf"/>
</dbReference>
<evidence type="ECO:0000256" key="1">
    <source>
        <dbReference type="ARBA" id="ARBA00022723"/>
    </source>
</evidence>
<comment type="caution">
    <text evidence="5">The sequence shown here is derived from an EMBL/GenBank/DDBJ whole genome shotgun (WGS) entry which is preliminary data.</text>
</comment>
<proteinExistence type="predicted"/>
<evidence type="ECO:0000259" key="4">
    <source>
        <dbReference type="PROSITE" id="PS50188"/>
    </source>
</evidence>
<name>A0A7J5ZN93_AMEME</name>
<protein>
    <recommendedName>
        <fullName evidence="4">B30.2/SPRY domain-containing protein</fullName>
    </recommendedName>
</protein>
<dbReference type="InterPro" id="IPR003879">
    <property type="entry name" value="Butyrophylin_SPRY"/>
</dbReference>
<dbReference type="Proteomes" id="UP000593565">
    <property type="component" value="Unassembled WGS sequence"/>
</dbReference>
<evidence type="ECO:0000256" key="3">
    <source>
        <dbReference type="ARBA" id="ARBA00022833"/>
    </source>
</evidence>
<dbReference type="PROSITE" id="PS50188">
    <property type="entry name" value="B302_SPRY"/>
    <property type="match status" value="1"/>
</dbReference>
<accession>A0A7J5ZN93</accession>
<dbReference type="PANTHER" id="PTHR25465">
    <property type="entry name" value="B-BOX DOMAIN CONTAINING"/>
    <property type="match status" value="1"/>
</dbReference>
<dbReference type="EMBL" id="JAAGNN010000027">
    <property type="protein sequence ID" value="KAF4071259.1"/>
    <property type="molecule type" value="Genomic_DNA"/>
</dbReference>
<dbReference type="SUPFAM" id="SSF49899">
    <property type="entry name" value="Concanavalin A-like lectins/glucanases"/>
    <property type="match status" value="1"/>
</dbReference>
<gene>
    <name evidence="5" type="ORF">AMELA_G00271180</name>
</gene>
<feature type="non-terminal residue" evidence="5">
    <location>
        <position position="1"/>
    </location>
</feature>
<dbReference type="PRINTS" id="PR01407">
    <property type="entry name" value="BUTYPHLNCDUF"/>
</dbReference>
<evidence type="ECO:0000256" key="2">
    <source>
        <dbReference type="ARBA" id="ARBA00022771"/>
    </source>
</evidence>
<dbReference type="PANTHER" id="PTHR25465:SF5">
    <property type="entry name" value="E3 UBIQUITIN_ISG15 LIGASE TRIM25-RELATED"/>
    <property type="match status" value="1"/>
</dbReference>
<dbReference type="GO" id="GO:0008270">
    <property type="term" value="F:zinc ion binding"/>
    <property type="evidence" value="ECO:0007669"/>
    <property type="project" value="UniProtKB-KW"/>
</dbReference>
<organism evidence="5 6">
    <name type="scientific">Ameiurus melas</name>
    <name type="common">Black bullhead</name>
    <name type="synonym">Silurus melas</name>
    <dbReference type="NCBI Taxonomy" id="219545"/>
    <lineage>
        <taxon>Eukaryota</taxon>
        <taxon>Metazoa</taxon>
        <taxon>Chordata</taxon>
        <taxon>Craniata</taxon>
        <taxon>Vertebrata</taxon>
        <taxon>Euteleostomi</taxon>
        <taxon>Actinopterygii</taxon>
        <taxon>Neopterygii</taxon>
        <taxon>Teleostei</taxon>
        <taxon>Ostariophysi</taxon>
        <taxon>Siluriformes</taxon>
        <taxon>Ictaluridae</taxon>
        <taxon>Ameiurus</taxon>
    </lineage>
</organism>
<dbReference type="GO" id="GO:0005737">
    <property type="term" value="C:cytoplasm"/>
    <property type="evidence" value="ECO:0007669"/>
    <property type="project" value="UniProtKB-ARBA"/>
</dbReference>
<dbReference type="SMART" id="SM00589">
    <property type="entry name" value="PRY"/>
    <property type="match status" value="1"/>
</dbReference>
<dbReference type="InterPro" id="IPR043136">
    <property type="entry name" value="B30.2/SPRY_sf"/>
</dbReference>
<sequence>KPCHVIQTSVPVLRDEFLHYFLRLTVDPRTAHRDLHLSEGDRKITFDEANTHNHTEPERFNYYAQALCREALQERCYWEVEWGGQQVYIAASYRGVDRIGCCSNLGFGHNDKSWSLCCNSSQFSFFHNACKTVISGPLSTRIGIYLDHGAGSLSFYSITDTMTLLLRVCTTFTEPLHAGFWVFDGSSVKLCEKTETVRPQTRPTAANKPSYGIQYQLDGNCELYIKSLLQQH</sequence>
<evidence type="ECO:0000313" key="5">
    <source>
        <dbReference type="EMBL" id="KAF4071259.1"/>
    </source>
</evidence>
<dbReference type="CDD" id="cd16040">
    <property type="entry name" value="SPRY_PRY_SNTX"/>
    <property type="match status" value="1"/>
</dbReference>
<evidence type="ECO:0000313" key="6">
    <source>
        <dbReference type="Proteomes" id="UP000593565"/>
    </source>
</evidence>
<dbReference type="Gene3D" id="2.60.120.920">
    <property type="match status" value="1"/>
</dbReference>
<feature type="domain" description="B30.2/SPRY" evidence="4">
    <location>
        <begin position="4"/>
        <end position="197"/>
    </location>
</feature>